<feature type="transmembrane region" description="Helical" evidence="8">
    <location>
        <begin position="209"/>
        <end position="229"/>
    </location>
</feature>
<dbReference type="GO" id="GO:0006882">
    <property type="term" value="P:intracellular zinc ion homeostasis"/>
    <property type="evidence" value="ECO:0007669"/>
    <property type="project" value="TreeGrafter"/>
</dbReference>
<keyword evidence="9" id="KW-0675">Receptor</keyword>
<evidence type="ECO:0000256" key="2">
    <source>
        <dbReference type="ARBA" id="ARBA00007018"/>
    </source>
</evidence>
<dbReference type="PANTHER" id="PTHR20855:SF52">
    <property type="entry name" value="ADIPONECTIN RECEPTOR PROTEIN"/>
    <property type="match status" value="1"/>
</dbReference>
<evidence type="ECO:0000256" key="6">
    <source>
        <dbReference type="PIRSR" id="PIRSR604254-1"/>
    </source>
</evidence>
<organism evidence="9 10">
    <name type="scientific">Plectosphaerella plurivora</name>
    <dbReference type="NCBI Taxonomy" id="936078"/>
    <lineage>
        <taxon>Eukaryota</taxon>
        <taxon>Fungi</taxon>
        <taxon>Dikarya</taxon>
        <taxon>Ascomycota</taxon>
        <taxon>Pezizomycotina</taxon>
        <taxon>Sordariomycetes</taxon>
        <taxon>Hypocreomycetidae</taxon>
        <taxon>Glomerellales</taxon>
        <taxon>Plectosphaerellaceae</taxon>
        <taxon>Plectosphaerella</taxon>
    </lineage>
</organism>
<gene>
    <name evidence="9" type="ORF">F5X68DRAFT_173791</name>
</gene>
<dbReference type="GO" id="GO:0038023">
    <property type="term" value="F:signaling receptor activity"/>
    <property type="evidence" value="ECO:0007669"/>
    <property type="project" value="TreeGrafter"/>
</dbReference>
<evidence type="ECO:0000256" key="7">
    <source>
        <dbReference type="SAM" id="MobiDB-lite"/>
    </source>
</evidence>
<feature type="binding site" evidence="6">
    <location>
        <position position="279"/>
    </location>
    <ligand>
        <name>Zn(2+)</name>
        <dbReference type="ChEBI" id="CHEBI:29105"/>
    </ligand>
</feature>
<evidence type="ECO:0000313" key="9">
    <source>
        <dbReference type="EMBL" id="KAH6676870.1"/>
    </source>
</evidence>
<feature type="transmembrane region" description="Helical" evidence="8">
    <location>
        <begin position="79"/>
        <end position="100"/>
    </location>
</feature>
<feature type="transmembrane region" description="Helical" evidence="8">
    <location>
        <begin position="151"/>
        <end position="170"/>
    </location>
</feature>
<evidence type="ECO:0000256" key="3">
    <source>
        <dbReference type="ARBA" id="ARBA00022692"/>
    </source>
</evidence>
<keyword evidence="6" id="KW-0479">Metal-binding</keyword>
<keyword evidence="6" id="KW-0862">Zinc</keyword>
<feature type="binding site" evidence="6">
    <location>
        <position position="133"/>
    </location>
    <ligand>
        <name>Zn(2+)</name>
        <dbReference type="ChEBI" id="CHEBI:29105"/>
    </ligand>
</feature>
<dbReference type="OrthoDB" id="529367at2759"/>
<keyword evidence="10" id="KW-1185">Reference proteome</keyword>
<feature type="transmembrane region" description="Helical" evidence="8">
    <location>
        <begin position="281"/>
        <end position="298"/>
    </location>
</feature>
<evidence type="ECO:0000256" key="1">
    <source>
        <dbReference type="ARBA" id="ARBA00004141"/>
    </source>
</evidence>
<dbReference type="AlphaFoldDB" id="A0A9P9A8F2"/>
<keyword evidence="4 8" id="KW-1133">Transmembrane helix</keyword>
<feature type="transmembrane region" description="Helical" evidence="8">
    <location>
        <begin position="241"/>
        <end position="261"/>
    </location>
</feature>
<name>A0A9P9A8F2_9PEZI</name>
<dbReference type="GO" id="GO:0046872">
    <property type="term" value="F:metal ion binding"/>
    <property type="evidence" value="ECO:0007669"/>
    <property type="project" value="UniProtKB-KW"/>
</dbReference>
<feature type="region of interest" description="Disordered" evidence="7">
    <location>
        <begin position="1"/>
        <end position="20"/>
    </location>
</feature>
<evidence type="ECO:0000256" key="8">
    <source>
        <dbReference type="SAM" id="Phobius"/>
    </source>
</evidence>
<evidence type="ECO:0000313" key="10">
    <source>
        <dbReference type="Proteomes" id="UP000770015"/>
    </source>
</evidence>
<dbReference type="EMBL" id="JAGSXJ010000023">
    <property type="protein sequence ID" value="KAH6676870.1"/>
    <property type="molecule type" value="Genomic_DNA"/>
</dbReference>
<comment type="similarity">
    <text evidence="2">Belongs to the ADIPOR family.</text>
</comment>
<dbReference type="InterPro" id="IPR004254">
    <property type="entry name" value="AdipoR/HlyIII-related"/>
</dbReference>
<dbReference type="Proteomes" id="UP000770015">
    <property type="component" value="Unassembled WGS sequence"/>
</dbReference>
<keyword evidence="5 8" id="KW-0472">Membrane</keyword>
<feature type="binding site" evidence="6">
    <location>
        <position position="283"/>
    </location>
    <ligand>
        <name>Zn(2+)</name>
        <dbReference type="ChEBI" id="CHEBI:29105"/>
    </ligand>
</feature>
<comment type="caution">
    <text evidence="9">The sequence shown here is derived from an EMBL/GenBank/DDBJ whole genome shotgun (WGS) entry which is preliminary data.</text>
</comment>
<proteinExistence type="inferred from homology"/>
<dbReference type="Pfam" id="PF03006">
    <property type="entry name" value="HlyIII"/>
    <property type="match status" value="1"/>
</dbReference>
<dbReference type="PANTHER" id="PTHR20855">
    <property type="entry name" value="ADIPOR/PROGESTIN RECEPTOR-RELATED"/>
    <property type="match status" value="1"/>
</dbReference>
<dbReference type="GO" id="GO:0016020">
    <property type="term" value="C:membrane"/>
    <property type="evidence" value="ECO:0007669"/>
    <property type="project" value="UniProtKB-SubCell"/>
</dbReference>
<accession>A0A9P9A8F2</accession>
<comment type="subcellular location">
    <subcellularLocation>
        <location evidence="1">Membrane</location>
        <topology evidence="1">Multi-pass membrane protein</topology>
    </subcellularLocation>
</comment>
<evidence type="ECO:0000256" key="4">
    <source>
        <dbReference type="ARBA" id="ARBA00022989"/>
    </source>
</evidence>
<protein>
    <submittedName>
        <fullName evidence="9">Adiponectin receptor protein</fullName>
    </submittedName>
</protein>
<feature type="transmembrane region" description="Helical" evidence="8">
    <location>
        <begin position="112"/>
        <end position="131"/>
    </location>
</feature>
<reference evidence="9" key="1">
    <citation type="journal article" date="2021" name="Nat. Commun.">
        <title>Genetic determinants of endophytism in the Arabidopsis root mycobiome.</title>
        <authorList>
            <person name="Mesny F."/>
            <person name="Miyauchi S."/>
            <person name="Thiergart T."/>
            <person name="Pickel B."/>
            <person name="Atanasova L."/>
            <person name="Karlsson M."/>
            <person name="Huettel B."/>
            <person name="Barry K.W."/>
            <person name="Haridas S."/>
            <person name="Chen C."/>
            <person name="Bauer D."/>
            <person name="Andreopoulos W."/>
            <person name="Pangilinan J."/>
            <person name="LaButti K."/>
            <person name="Riley R."/>
            <person name="Lipzen A."/>
            <person name="Clum A."/>
            <person name="Drula E."/>
            <person name="Henrissat B."/>
            <person name="Kohler A."/>
            <person name="Grigoriev I.V."/>
            <person name="Martin F.M."/>
            <person name="Hacquard S."/>
        </authorList>
    </citation>
    <scope>NUCLEOTIDE SEQUENCE</scope>
    <source>
        <strain evidence="9">MPI-SDFR-AT-0117</strain>
    </source>
</reference>
<sequence length="311" mass="35041">MAATTDNTRHRRGPDHEPSTIQKLEEKVEATIGRLIGWDDLPAWRRDNAYILKAYRPDSNSYRGSFASLGYLHNESVNIWSHLLGALVFLYTGVFLYQEVAPRYETANDSDLLVFSCFFGGAVACLGMSATYHALSNHSPSVSRWGNKLDYSGIVLLIVGSYVPALYYGLFCHPPLITVYLSCICLLGFGCGIVSWLERFRTPEWRPLRAGMFVCFGTSGVVPVVHGLLMHGRQYMEDRMSLSWVIAHGLMYVFGAFLYAARWPERSFPGRFDIWGSSHQIFHLFVVLAAGTHLYGMGKAFDYHHSRLGEC</sequence>
<evidence type="ECO:0000256" key="5">
    <source>
        <dbReference type="ARBA" id="ARBA00023136"/>
    </source>
</evidence>
<feature type="transmembrane region" description="Helical" evidence="8">
    <location>
        <begin position="177"/>
        <end position="197"/>
    </location>
</feature>
<keyword evidence="3 8" id="KW-0812">Transmembrane</keyword>